<evidence type="ECO:0000256" key="1">
    <source>
        <dbReference type="SAM" id="MobiDB-lite"/>
    </source>
</evidence>
<dbReference type="VEuPathDB" id="FungiDB:MYCTH_2105956"/>
<accession>G2Q6P9</accession>
<dbReference type="AlphaFoldDB" id="G2Q6P9"/>
<feature type="region of interest" description="Disordered" evidence="1">
    <location>
        <begin position="82"/>
        <end position="114"/>
    </location>
</feature>
<dbReference type="InParanoid" id="G2Q6P9"/>
<dbReference type="EMBL" id="CP003002">
    <property type="protein sequence ID" value="AEO53079.1"/>
    <property type="molecule type" value="Genomic_DNA"/>
</dbReference>
<evidence type="ECO:0000313" key="3">
    <source>
        <dbReference type="Proteomes" id="UP000007322"/>
    </source>
</evidence>
<name>G2Q6P9_THET4</name>
<feature type="region of interest" description="Disordered" evidence="1">
    <location>
        <begin position="127"/>
        <end position="162"/>
    </location>
</feature>
<dbReference type="Proteomes" id="UP000007322">
    <property type="component" value="Chromosome 1"/>
</dbReference>
<feature type="region of interest" description="Disordered" evidence="1">
    <location>
        <begin position="214"/>
        <end position="266"/>
    </location>
</feature>
<protein>
    <submittedName>
        <fullName evidence="2">Uncharacterized protein</fullName>
    </submittedName>
</protein>
<dbReference type="GeneID" id="11505741"/>
<dbReference type="eggNOG" id="ENOG502RM3M">
    <property type="taxonomic scope" value="Eukaryota"/>
</dbReference>
<keyword evidence="3" id="KW-1185">Reference proteome</keyword>
<dbReference type="HOGENOM" id="CLU_1046559_0_0_1"/>
<organism evidence="2 3">
    <name type="scientific">Thermothelomyces thermophilus (strain ATCC 42464 / BCRC 31852 / DSM 1799)</name>
    <name type="common">Sporotrichum thermophile</name>
    <dbReference type="NCBI Taxonomy" id="573729"/>
    <lineage>
        <taxon>Eukaryota</taxon>
        <taxon>Fungi</taxon>
        <taxon>Dikarya</taxon>
        <taxon>Ascomycota</taxon>
        <taxon>Pezizomycotina</taxon>
        <taxon>Sordariomycetes</taxon>
        <taxon>Sordariomycetidae</taxon>
        <taxon>Sordariales</taxon>
        <taxon>Chaetomiaceae</taxon>
        <taxon>Thermothelomyces</taxon>
    </lineage>
</organism>
<dbReference type="KEGG" id="mtm:MYCTH_2105956"/>
<feature type="compositionally biased region" description="Low complexity" evidence="1">
    <location>
        <begin position="214"/>
        <end position="227"/>
    </location>
</feature>
<sequence>MRCYHTHAASSPNQNNDRLSQIRRFNPVWLIRRSANGRVMCDVKLHNHVVEADSDFDHTQAAKIAVAKKALSVVQSWPVGCFPPPPSQQTSEPPRSANAPPPRTVGTGGSRAVHGRGRSLLALNQEGGSQTMAPGLGRSAATATELDRGRRENTMTAARGDRGREQVELLEHVRRVMGISVPDTTRDNPEAARAFLEGLAVGARLAGARVSGFSLKSRSRSPLRSSPEAYRARSPLGRSGRLSPPPGHRRRVAAGTVSLRRQSNGG</sequence>
<proteinExistence type="predicted"/>
<dbReference type="OrthoDB" id="5222846at2759"/>
<reference evidence="2 3" key="1">
    <citation type="journal article" date="2011" name="Nat. Biotechnol.">
        <title>Comparative genomic analysis of the thermophilic biomass-degrading fungi Myceliophthora thermophila and Thielavia terrestris.</title>
        <authorList>
            <person name="Berka R.M."/>
            <person name="Grigoriev I.V."/>
            <person name="Otillar R."/>
            <person name="Salamov A."/>
            <person name="Grimwood J."/>
            <person name="Reid I."/>
            <person name="Ishmael N."/>
            <person name="John T."/>
            <person name="Darmond C."/>
            <person name="Moisan M.-C."/>
            <person name="Henrissat B."/>
            <person name="Coutinho P.M."/>
            <person name="Lombard V."/>
            <person name="Natvig D.O."/>
            <person name="Lindquist E."/>
            <person name="Schmutz J."/>
            <person name="Lucas S."/>
            <person name="Harris P."/>
            <person name="Powlowski J."/>
            <person name="Bellemare A."/>
            <person name="Taylor D."/>
            <person name="Butler G."/>
            <person name="de Vries R.P."/>
            <person name="Allijn I.E."/>
            <person name="van den Brink J."/>
            <person name="Ushinsky S."/>
            <person name="Storms R."/>
            <person name="Powell A.J."/>
            <person name="Paulsen I.T."/>
            <person name="Elbourne L.D.H."/>
            <person name="Baker S.E."/>
            <person name="Magnuson J."/>
            <person name="LaBoissiere S."/>
            <person name="Clutterbuck A.J."/>
            <person name="Martinez D."/>
            <person name="Wogulis M."/>
            <person name="de Leon A.L."/>
            <person name="Rey M.W."/>
            <person name="Tsang A."/>
        </authorList>
    </citation>
    <scope>NUCLEOTIDE SEQUENCE [LARGE SCALE GENOMIC DNA]</scope>
    <source>
        <strain evidence="3">ATCC 42464 / BCRC 31852 / DSM 1799</strain>
    </source>
</reference>
<gene>
    <name evidence="2" type="ORF">MYCTH_2105956</name>
</gene>
<dbReference type="RefSeq" id="XP_003658324.1">
    <property type="nucleotide sequence ID" value="XM_003658276.1"/>
</dbReference>
<evidence type="ECO:0000313" key="2">
    <source>
        <dbReference type="EMBL" id="AEO53079.1"/>
    </source>
</evidence>
<feature type="compositionally biased region" description="Basic and acidic residues" evidence="1">
    <location>
        <begin position="145"/>
        <end position="162"/>
    </location>
</feature>